<organism evidence="2 3">
    <name type="scientific">Paenibacillus thailandensis</name>
    <dbReference type="NCBI Taxonomy" id="393250"/>
    <lineage>
        <taxon>Bacteria</taxon>
        <taxon>Bacillati</taxon>
        <taxon>Bacillota</taxon>
        <taxon>Bacilli</taxon>
        <taxon>Bacillales</taxon>
        <taxon>Paenibacillaceae</taxon>
        <taxon>Paenibacillus</taxon>
    </lineage>
</organism>
<evidence type="ECO:0000259" key="1">
    <source>
        <dbReference type="Pfam" id="PF12867"/>
    </source>
</evidence>
<sequence length="172" mass="19218">MSEADIQSYLDTHLQLTRAVAGLDEEQLKWKESEAKWSVTEVLAHLADHNIVVSFRIRDLLADTKAQLPAFDQDRWVSGQRSNDGNAADILNAFWSLLQYNGLLFGRLSERDFDKSGINFKGETVRVRDIIAGFTRHVHNHIGQIERIKKAYRDHVSGASAAQAASQGGEAS</sequence>
<keyword evidence="3" id="KW-1185">Reference proteome</keyword>
<accession>A0ABW5QWK3</accession>
<evidence type="ECO:0000313" key="3">
    <source>
        <dbReference type="Proteomes" id="UP001597493"/>
    </source>
</evidence>
<protein>
    <submittedName>
        <fullName evidence="2">DinB family protein</fullName>
    </submittedName>
</protein>
<reference evidence="3" key="1">
    <citation type="journal article" date="2019" name="Int. J. Syst. Evol. Microbiol.">
        <title>The Global Catalogue of Microorganisms (GCM) 10K type strain sequencing project: providing services to taxonomists for standard genome sequencing and annotation.</title>
        <authorList>
            <consortium name="The Broad Institute Genomics Platform"/>
            <consortium name="The Broad Institute Genome Sequencing Center for Infectious Disease"/>
            <person name="Wu L."/>
            <person name="Ma J."/>
        </authorList>
    </citation>
    <scope>NUCLEOTIDE SEQUENCE [LARGE SCALE GENOMIC DNA]</scope>
    <source>
        <strain evidence="3">TISTR 1827</strain>
    </source>
</reference>
<evidence type="ECO:0000313" key="2">
    <source>
        <dbReference type="EMBL" id="MFD2660128.1"/>
    </source>
</evidence>
<gene>
    <name evidence="2" type="ORF">ACFSW5_07565</name>
</gene>
<comment type="caution">
    <text evidence="2">The sequence shown here is derived from an EMBL/GenBank/DDBJ whole genome shotgun (WGS) entry which is preliminary data.</text>
</comment>
<feature type="domain" description="DinB-like" evidence="1">
    <location>
        <begin position="15"/>
        <end position="145"/>
    </location>
</feature>
<dbReference type="RefSeq" id="WP_379270888.1">
    <property type="nucleotide sequence ID" value="NZ_JBHUGT010000010.1"/>
</dbReference>
<dbReference type="SUPFAM" id="SSF109854">
    <property type="entry name" value="DinB/YfiT-like putative metalloenzymes"/>
    <property type="match status" value="1"/>
</dbReference>
<dbReference type="Gene3D" id="1.20.120.450">
    <property type="entry name" value="dinb family like domain"/>
    <property type="match status" value="1"/>
</dbReference>
<dbReference type="Pfam" id="PF12867">
    <property type="entry name" value="DinB_2"/>
    <property type="match status" value="1"/>
</dbReference>
<dbReference type="Proteomes" id="UP001597493">
    <property type="component" value="Unassembled WGS sequence"/>
</dbReference>
<dbReference type="InterPro" id="IPR024775">
    <property type="entry name" value="DinB-like"/>
</dbReference>
<dbReference type="EMBL" id="JBHUMY010000006">
    <property type="protein sequence ID" value="MFD2660128.1"/>
    <property type="molecule type" value="Genomic_DNA"/>
</dbReference>
<dbReference type="InterPro" id="IPR034660">
    <property type="entry name" value="DinB/YfiT-like"/>
</dbReference>
<name>A0ABW5QWK3_9BACL</name>
<proteinExistence type="predicted"/>